<protein>
    <submittedName>
        <fullName evidence="8">PTS system, fructose subfamily, IIA component</fullName>
    </submittedName>
</protein>
<evidence type="ECO:0000256" key="1">
    <source>
        <dbReference type="ARBA" id="ARBA00004496"/>
    </source>
</evidence>
<comment type="subcellular location">
    <subcellularLocation>
        <location evidence="1">Cytoplasm</location>
    </subcellularLocation>
</comment>
<organism evidence="8 9">
    <name type="scientific">Enterococcus asini ATCC 700915</name>
    <dbReference type="NCBI Taxonomy" id="1158606"/>
    <lineage>
        <taxon>Bacteria</taxon>
        <taxon>Bacillati</taxon>
        <taxon>Bacillota</taxon>
        <taxon>Bacilli</taxon>
        <taxon>Lactobacillales</taxon>
        <taxon>Enterococcaceae</taxon>
        <taxon>Enterococcus</taxon>
    </lineage>
</organism>
<name>R2SCB9_9ENTE</name>
<keyword evidence="5" id="KW-0808">Transferase</keyword>
<dbReference type="PANTHER" id="PTHR47738:SF2">
    <property type="entry name" value="PTS SYSTEM FRUCTOSE-LIKE EIIA COMPONENT"/>
    <property type="match status" value="1"/>
</dbReference>
<feature type="domain" description="PTS EIIA type-2" evidence="7">
    <location>
        <begin position="8"/>
        <end position="152"/>
    </location>
</feature>
<dbReference type="EMBL" id="AJAP01000004">
    <property type="protein sequence ID" value="EOH90446.1"/>
    <property type="molecule type" value="Genomic_DNA"/>
</dbReference>
<reference evidence="8 9" key="1">
    <citation type="submission" date="2013-02" db="EMBL/GenBank/DDBJ databases">
        <title>The Genome Sequence of Enterococcus asini ATCC_700915.</title>
        <authorList>
            <consortium name="The Broad Institute Genome Sequencing Platform"/>
            <consortium name="The Broad Institute Genome Sequencing Center for Infectious Disease"/>
            <person name="Earl A.M."/>
            <person name="Gilmore M.S."/>
            <person name="Lebreton F."/>
            <person name="Walker B."/>
            <person name="Young S.K."/>
            <person name="Zeng Q."/>
            <person name="Gargeya S."/>
            <person name="Fitzgerald M."/>
            <person name="Haas B."/>
            <person name="Abouelleil A."/>
            <person name="Alvarado L."/>
            <person name="Arachchi H.M."/>
            <person name="Berlin A.M."/>
            <person name="Chapman S.B."/>
            <person name="Dewar J."/>
            <person name="Goldberg J."/>
            <person name="Griggs A."/>
            <person name="Gujja S."/>
            <person name="Hansen M."/>
            <person name="Howarth C."/>
            <person name="Imamovic A."/>
            <person name="Larimer J."/>
            <person name="McCowan C."/>
            <person name="Murphy C."/>
            <person name="Neiman D."/>
            <person name="Pearson M."/>
            <person name="Priest M."/>
            <person name="Roberts A."/>
            <person name="Saif S."/>
            <person name="Shea T."/>
            <person name="Sisk P."/>
            <person name="Sykes S."/>
            <person name="Wortman J."/>
            <person name="Nusbaum C."/>
            <person name="Birren B."/>
        </authorList>
    </citation>
    <scope>NUCLEOTIDE SEQUENCE [LARGE SCALE GENOMIC DNA]</scope>
    <source>
        <strain evidence="8 9">ATCC 700915</strain>
    </source>
</reference>
<dbReference type="GO" id="GO:0009401">
    <property type="term" value="P:phosphoenolpyruvate-dependent sugar phosphotransferase system"/>
    <property type="evidence" value="ECO:0007669"/>
    <property type="project" value="UniProtKB-KW"/>
</dbReference>
<dbReference type="HOGENOM" id="CLU_072531_5_1_9"/>
<keyword evidence="4" id="KW-0762">Sugar transport</keyword>
<dbReference type="PANTHER" id="PTHR47738">
    <property type="entry name" value="PTS SYSTEM FRUCTOSE-LIKE EIIA COMPONENT-RELATED"/>
    <property type="match status" value="1"/>
</dbReference>
<dbReference type="RefSeq" id="WP_010752847.1">
    <property type="nucleotide sequence ID" value="NZ_ASVU01000001.1"/>
</dbReference>
<dbReference type="GeneID" id="78364157"/>
<dbReference type="Pfam" id="PF00359">
    <property type="entry name" value="PTS_EIIA_2"/>
    <property type="match status" value="1"/>
</dbReference>
<gene>
    <name evidence="8" type="ORF">UAS_00171</name>
</gene>
<dbReference type="GO" id="GO:0016020">
    <property type="term" value="C:membrane"/>
    <property type="evidence" value="ECO:0007669"/>
    <property type="project" value="InterPro"/>
</dbReference>
<dbReference type="eggNOG" id="COG1762">
    <property type="taxonomic scope" value="Bacteria"/>
</dbReference>
<keyword evidence="2" id="KW-0813">Transport</keyword>
<dbReference type="STRING" id="57732.RU94_GL001048"/>
<dbReference type="SUPFAM" id="SSF55804">
    <property type="entry name" value="Phoshotransferase/anion transport protein"/>
    <property type="match status" value="1"/>
</dbReference>
<dbReference type="Gene3D" id="3.40.930.10">
    <property type="entry name" value="Mannitol-specific EII, Chain A"/>
    <property type="match status" value="1"/>
</dbReference>
<dbReference type="NCBIfam" id="TIGR00848">
    <property type="entry name" value="fruA"/>
    <property type="match status" value="1"/>
</dbReference>
<dbReference type="InterPro" id="IPR016152">
    <property type="entry name" value="PTrfase/Anion_transptr"/>
</dbReference>
<dbReference type="InterPro" id="IPR051541">
    <property type="entry name" value="PTS_SugarTrans_NitroReg"/>
</dbReference>
<dbReference type="AlphaFoldDB" id="R2SCB9"/>
<keyword evidence="3" id="KW-0597">Phosphoprotein</keyword>
<accession>R2SCB9</accession>
<dbReference type="GO" id="GO:0005737">
    <property type="term" value="C:cytoplasm"/>
    <property type="evidence" value="ECO:0007669"/>
    <property type="project" value="UniProtKB-SubCell"/>
</dbReference>
<keyword evidence="6" id="KW-0598">Phosphotransferase system</keyword>
<dbReference type="GO" id="GO:0008982">
    <property type="term" value="F:protein-N(PI)-phosphohistidine-sugar phosphotransferase activity"/>
    <property type="evidence" value="ECO:0007669"/>
    <property type="project" value="InterPro"/>
</dbReference>
<dbReference type="FunFam" id="3.40.930.10:FF:000009">
    <property type="entry name" value="PTS system, fructose specific IIABC component"/>
    <property type="match status" value="1"/>
</dbReference>
<dbReference type="OrthoDB" id="95460at2"/>
<evidence type="ECO:0000256" key="6">
    <source>
        <dbReference type="ARBA" id="ARBA00022683"/>
    </source>
</evidence>
<dbReference type="CDD" id="cd00211">
    <property type="entry name" value="PTS_IIA_fru"/>
    <property type="match status" value="1"/>
</dbReference>
<dbReference type="PROSITE" id="PS00372">
    <property type="entry name" value="PTS_EIIA_TYPE_2_HIS"/>
    <property type="match status" value="1"/>
</dbReference>
<dbReference type="InterPro" id="IPR002178">
    <property type="entry name" value="PTS_EIIA_type-2_dom"/>
</dbReference>
<evidence type="ECO:0000256" key="4">
    <source>
        <dbReference type="ARBA" id="ARBA00022597"/>
    </source>
</evidence>
<evidence type="ECO:0000256" key="3">
    <source>
        <dbReference type="ARBA" id="ARBA00022553"/>
    </source>
</evidence>
<dbReference type="InterPro" id="IPR004715">
    <property type="entry name" value="PTS_IIA_fruc"/>
</dbReference>
<dbReference type="Proteomes" id="UP000013777">
    <property type="component" value="Unassembled WGS sequence"/>
</dbReference>
<evidence type="ECO:0000313" key="9">
    <source>
        <dbReference type="Proteomes" id="UP000013777"/>
    </source>
</evidence>
<evidence type="ECO:0000313" key="8">
    <source>
        <dbReference type="EMBL" id="EOH90446.1"/>
    </source>
</evidence>
<evidence type="ECO:0000256" key="5">
    <source>
        <dbReference type="ARBA" id="ARBA00022679"/>
    </source>
</evidence>
<dbReference type="PROSITE" id="PS51094">
    <property type="entry name" value="PTS_EIIA_TYPE_2"/>
    <property type="match status" value="1"/>
</dbReference>
<sequence length="152" mass="17022">MEAVQIKSILEDELINLTLHAKNKDEVIQSLVSMMYNAGHIKSIEGFTNDVYLREKEGITGMGNNVAIPHGKSADVTEACVAIGRTKELIEWESYDNQPSRLFFLFAVPNGKEGANLHLKLLSQLATKLADDEIIEKLKQSKTIEEFKNYLA</sequence>
<comment type="caution">
    <text evidence="8">The sequence shown here is derived from an EMBL/GenBank/DDBJ whole genome shotgun (WGS) entry which is preliminary data.</text>
</comment>
<proteinExistence type="predicted"/>
<evidence type="ECO:0000259" key="7">
    <source>
        <dbReference type="PROSITE" id="PS51094"/>
    </source>
</evidence>
<evidence type="ECO:0000256" key="2">
    <source>
        <dbReference type="ARBA" id="ARBA00022448"/>
    </source>
</evidence>
<keyword evidence="9" id="KW-1185">Reference proteome</keyword>